<evidence type="ECO:0000313" key="16">
    <source>
        <dbReference type="EnsemblMetazoa" id="PHUM441190-PA"/>
    </source>
</evidence>
<evidence type="ECO:0000256" key="7">
    <source>
        <dbReference type="ARBA" id="ARBA00022860"/>
    </source>
</evidence>
<organism>
    <name type="scientific">Pediculus humanus subsp. corporis</name>
    <name type="common">Body louse</name>
    <dbReference type="NCBI Taxonomy" id="121224"/>
    <lineage>
        <taxon>Eukaryota</taxon>
        <taxon>Metazoa</taxon>
        <taxon>Ecdysozoa</taxon>
        <taxon>Arthropoda</taxon>
        <taxon>Hexapoda</taxon>
        <taxon>Insecta</taxon>
        <taxon>Pterygota</taxon>
        <taxon>Neoptera</taxon>
        <taxon>Paraneoptera</taxon>
        <taxon>Psocodea</taxon>
        <taxon>Troctomorpha</taxon>
        <taxon>Phthiraptera</taxon>
        <taxon>Anoplura</taxon>
        <taxon>Pediculidae</taxon>
        <taxon>Pediculus</taxon>
    </lineage>
</organism>
<dbReference type="GO" id="GO:0048513">
    <property type="term" value="P:animal organ development"/>
    <property type="evidence" value="ECO:0007669"/>
    <property type="project" value="UniProtKB-ARBA"/>
</dbReference>
<dbReference type="Pfam" id="PF16521">
    <property type="entry name" value="Myosin-VI_CBD"/>
    <property type="match status" value="1"/>
</dbReference>
<dbReference type="PROSITE" id="PS51456">
    <property type="entry name" value="MYOSIN_MOTOR"/>
    <property type="match status" value="1"/>
</dbReference>
<dbReference type="Gene3D" id="3.40.850.10">
    <property type="entry name" value="Kinesin motor domain"/>
    <property type="match status" value="1"/>
</dbReference>
<dbReference type="PRINTS" id="PR00193">
    <property type="entry name" value="MYOSINHEAVY"/>
</dbReference>
<evidence type="ECO:0000259" key="14">
    <source>
        <dbReference type="PROSITE" id="PS51844"/>
    </source>
</evidence>
<dbReference type="Gene3D" id="6.10.220.10">
    <property type="match status" value="1"/>
</dbReference>
<dbReference type="SMART" id="SM00242">
    <property type="entry name" value="MYSc"/>
    <property type="match status" value="1"/>
</dbReference>
<evidence type="ECO:0000313" key="17">
    <source>
        <dbReference type="Proteomes" id="UP000009046"/>
    </source>
</evidence>
<feature type="binding site" evidence="11">
    <location>
        <begin position="178"/>
        <end position="185"/>
    </location>
    <ligand>
        <name>ATP</name>
        <dbReference type="ChEBI" id="CHEBI:30616"/>
    </ligand>
</feature>
<dbReference type="Pfam" id="PF02736">
    <property type="entry name" value="Myosin_N"/>
    <property type="match status" value="1"/>
</dbReference>
<dbReference type="CDD" id="cd21759">
    <property type="entry name" value="CBD_MYO6-like"/>
    <property type="match status" value="1"/>
</dbReference>
<dbReference type="STRING" id="121224.E0VU00"/>
<keyword evidence="7" id="KW-0112">Calmodulin-binding</keyword>
<reference evidence="15" key="2">
    <citation type="submission" date="2007-04" db="EMBL/GenBank/DDBJ databases">
        <title>The genome of the human body louse.</title>
        <authorList>
            <consortium name="The Human Body Louse Genome Consortium"/>
            <person name="Kirkness E."/>
            <person name="Walenz B."/>
            <person name="Hass B."/>
            <person name="Bruggner R."/>
            <person name="Strausberg R."/>
        </authorList>
    </citation>
    <scope>NUCLEOTIDE SEQUENCE</scope>
    <source>
        <strain evidence="15">USDA</strain>
    </source>
</reference>
<dbReference type="CDD" id="cd21958">
    <property type="entry name" value="MyUb_Myo6"/>
    <property type="match status" value="1"/>
</dbReference>
<dbReference type="Gene3D" id="1.20.58.530">
    <property type="match status" value="1"/>
</dbReference>
<dbReference type="Pfam" id="PF00063">
    <property type="entry name" value="Myosin_head"/>
    <property type="match status" value="1"/>
</dbReference>
<evidence type="ECO:0000256" key="4">
    <source>
        <dbReference type="ARBA" id="ARBA00022553"/>
    </source>
</evidence>
<name>E0VU00_PEDHC</name>
<keyword evidence="10 11" id="KW-0009">Actin-binding</keyword>
<evidence type="ECO:0000259" key="13">
    <source>
        <dbReference type="PROSITE" id="PS51456"/>
    </source>
</evidence>
<dbReference type="CDD" id="cd01382">
    <property type="entry name" value="MYSc_Myo6"/>
    <property type="match status" value="1"/>
</dbReference>
<dbReference type="EnsemblMetazoa" id="PHUM441190-RA">
    <property type="protein sequence ID" value="PHUM441190-PA"/>
    <property type="gene ID" value="PHUM441190"/>
</dbReference>
<dbReference type="GO" id="GO:0009653">
    <property type="term" value="P:anatomical structure morphogenesis"/>
    <property type="evidence" value="ECO:0007669"/>
    <property type="project" value="UniProtKB-ARBA"/>
</dbReference>
<dbReference type="GO" id="GO:0051015">
    <property type="term" value="F:actin filament binding"/>
    <property type="evidence" value="ECO:0007669"/>
    <property type="project" value="InterPro"/>
</dbReference>
<evidence type="ECO:0000256" key="5">
    <source>
        <dbReference type="ARBA" id="ARBA00022741"/>
    </source>
</evidence>
<dbReference type="eggNOG" id="KOG0163">
    <property type="taxonomic scope" value="Eukaryota"/>
</dbReference>
<evidence type="ECO:0000256" key="3">
    <source>
        <dbReference type="ARBA" id="ARBA00022490"/>
    </source>
</evidence>
<feature type="coiled-coil region" evidence="12">
    <location>
        <begin position="942"/>
        <end position="1039"/>
    </location>
</feature>
<dbReference type="InterPro" id="IPR001609">
    <property type="entry name" value="Myosin_head_motor_dom-like"/>
</dbReference>
<evidence type="ECO:0000256" key="12">
    <source>
        <dbReference type="SAM" id="Coils"/>
    </source>
</evidence>
<dbReference type="InterPro" id="IPR008989">
    <property type="entry name" value="Myosin_S1_N"/>
</dbReference>
<dbReference type="InterPro" id="IPR049016">
    <property type="entry name" value="MYO6_lever"/>
</dbReference>
<dbReference type="GeneID" id="8230887"/>
<dbReference type="FunFam" id="3.40.850.10:FF:000018">
    <property type="entry name" value="unconventional myosin-VI isoform X1"/>
    <property type="match status" value="1"/>
</dbReference>
<dbReference type="Gene3D" id="1.20.120.720">
    <property type="entry name" value="Myosin VI head, motor domain, U50 subdomain"/>
    <property type="match status" value="1"/>
</dbReference>
<dbReference type="GO" id="GO:0005524">
    <property type="term" value="F:ATP binding"/>
    <property type="evidence" value="ECO:0007669"/>
    <property type="project" value="UniProtKB-UniRule"/>
</dbReference>
<keyword evidence="6 11" id="KW-0067">ATP-binding</keyword>
<dbReference type="InterPro" id="IPR004009">
    <property type="entry name" value="SH3_Myosin"/>
</dbReference>
<keyword evidence="3" id="KW-0963">Cytoplasm</keyword>
<keyword evidence="8 11" id="KW-0518">Myosin</keyword>
<dbReference type="FunCoup" id="E0VU00">
    <property type="interactions" value="312"/>
</dbReference>
<reference evidence="16" key="3">
    <citation type="submission" date="2020-05" db="UniProtKB">
        <authorList>
            <consortium name="EnsemblMetazoa"/>
        </authorList>
    </citation>
    <scope>IDENTIFICATION</scope>
    <source>
        <strain evidence="16">USDA</strain>
    </source>
</reference>
<dbReference type="GO" id="GO:0005886">
    <property type="term" value="C:plasma membrane"/>
    <property type="evidence" value="ECO:0007669"/>
    <property type="project" value="TreeGrafter"/>
</dbReference>
<evidence type="ECO:0000256" key="11">
    <source>
        <dbReference type="PROSITE-ProRule" id="PRU00782"/>
    </source>
</evidence>
<accession>E0VU00</accession>
<dbReference type="GO" id="GO:0016459">
    <property type="term" value="C:myosin complex"/>
    <property type="evidence" value="ECO:0007669"/>
    <property type="project" value="UniProtKB-KW"/>
</dbReference>
<dbReference type="InterPro" id="IPR036114">
    <property type="entry name" value="MYSc_Myo6"/>
</dbReference>
<dbReference type="GO" id="GO:0007015">
    <property type="term" value="P:actin filament organization"/>
    <property type="evidence" value="ECO:0007669"/>
    <property type="project" value="TreeGrafter"/>
</dbReference>
<dbReference type="HOGENOM" id="CLU_000192_7_2_1"/>
<dbReference type="InterPro" id="IPR032412">
    <property type="entry name" value="Myosin-VI_CBD"/>
</dbReference>
<dbReference type="AlphaFoldDB" id="E0VU00"/>
<evidence type="ECO:0000256" key="8">
    <source>
        <dbReference type="ARBA" id="ARBA00023123"/>
    </source>
</evidence>
<dbReference type="PROSITE" id="PS51844">
    <property type="entry name" value="SH3_LIKE"/>
    <property type="match status" value="1"/>
</dbReference>
<dbReference type="GO" id="GO:0048731">
    <property type="term" value="P:system development"/>
    <property type="evidence" value="ECO:0007669"/>
    <property type="project" value="UniProtKB-ARBA"/>
</dbReference>
<dbReference type="CTD" id="8230887"/>
<proteinExistence type="inferred from homology"/>
<dbReference type="GO" id="GO:0030139">
    <property type="term" value="C:endocytic vesicle"/>
    <property type="evidence" value="ECO:0007669"/>
    <property type="project" value="TreeGrafter"/>
</dbReference>
<dbReference type="PANTHER" id="PTHR13140">
    <property type="entry name" value="MYOSIN"/>
    <property type="match status" value="1"/>
</dbReference>
<gene>
    <name evidence="16" type="primary">8230887</name>
    <name evidence="15" type="ORF">Phum_PHUM441190</name>
</gene>
<comment type="similarity">
    <text evidence="2 11">Belongs to the TRAFAC class myosin-kinesin ATPase superfamily. Myosin family.</text>
</comment>
<dbReference type="Gene3D" id="2.30.30.360">
    <property type="entry name" value="Myosin S1 fragment, N-terminal"/>
    <property type="match status" value="1"/>
</dbReference>
<feature type="domain" description="Myosin N-terminal SH3-like" evidence="14">
    <location>
        <begin position="29"/>
        <end position="80"/>
    </location>
</feature>
<dbReference type="Proteomes" id="UP000009046">
    <property type="component" value="Unassembled WGS sequence"/>
</dbReference>
<feature type="region of interest" description="Actin-binding" evidence="11">
    <location>
        <begin position="676"/>
        <end position="698"/>
    </location>
</feature>
<dbReference type="KEGG" id="phu:Phum_PHUM441190"/>
<keyword evidence="12" id="KW-0175">Coiled coil</keyword>
<dbReference type="InterPro" id="IPR027417">
    <property type="entry name" value="P-loop_NTPase"/>
</dbReference>
<evidence type="ECO:0000256" key="2">
    <source>
        <dbReference type="ARBA" id="ARBA00008314"/>
    </source>
</evidence>
<dbReference type="GO" id="GO:0009888">
    <property type="term" value="P:tissue development"/>
    <property type="evidence" value="ECO:0007669"/>
    <property type="project" value="UniProtKB-ARBA"/>
</dbReference>
<evidence type="ECO:0000256" key="10">
    <source>
        <dbReference type="ARBA" id="ARBA00023203"/>
    </source>
</evidence>
<dbReference type="PANTHER" id="PTHR13140:SF745">
    <property type="entry name" value="UNCONVENTIONAL MYOSIN-VI"/>
    <property type="match status" value="1"/>
</dbReference>
<dbReference type="CDD" id="cd22249">
    <property type="entry name" value="UDM1_RNF168_RNF169-like"/>
    <property type="match status" value="1"/>
</dbReference>
<feature type="domain" description="Myosin motor" evidence="13">
    <location>
        <begin position="84"/>
        <end position="796"/>
    </location>
</feature>
<dbReference type="EMBL" id="AAZO01005384">
    <property type="status" value="NOT_ANNOTATED_CDS"/>
    <property type="molecule type" value="Genomic_DNA"/>
</dbReference>
<dbReference type="SUPFAM" id="SSF52540">
    <property type="entry name" value="P-loop containing nucleoside triphosphate hydrolases"/>
    <property type="match status" value="1"/>
</dbReference>
<keyword evidence="17" id="KW-1185">Reference proteome</keyword>
<evidence type="ECO:0000256" key="9">
    <source>
        <dbReference type="ARBA" id="ARBA00023175"/>
    </source>
</evidence>
<dbReference type="FunFam" id="1.10.10.820:FF:000001">
    <property type="entry name" value="Myosin heavy chain"/>
    <property type="match status" value="1"/>
</dbReference>
<dbReference type="InParanoid" id="E0VU00"/>
<keyword evidence="9 11" id="KW-0505">Motor protein</keyword>
<dbReference type="FunFam" id="1.20.58.530:FF:000006">
    <property type="entry name" value="Putative unconventional myosin-VI"/>
    <property type="match status" value="1"/>
</dbReference>
<sequence>MIRFEISNGFVSVSKRKIIKEFIKLKQNMESHRVWLPDPQEGFILGKVVDIGLGEVMVEPLDPKKKKVVCSLDRTYTAEDYDNKDVDDNCALMFLNEATLLNNIRIRYGKDKIYTYVANILIAVNPYFEIKDLYSSSTIKKYQGKSLGVLPPHVFAIADKSFRDMKSLKQSQSIIVSGESGAGKTESTKYLLRYLCELWGSTAGPVEQKILDANPVLEAFGNAKTTRNNNSSRFGKFMEVHFDGKYQVVGGFISHYLLEKSRICVQSSEERNYHVFYLLCAGAPEKLRRDLNITNPDDFRYLNKGCTQYFSNPSTEKMLNVSQKSECHGRRGGLKDPMLDDFKDFSSMDQALSRLGLTDQNKLEIYTIVAAVLHLGNVDFEDNPQDSKGGCQVCPKSEKSLATAATLMGVDKGELRQALVSKVMMTSRGGMKGTVIMVPLKVYEANSARDALAKALYSNLFDHIVRSINKSIPFKVSSYYIGVLDIAGFEYFTVNSFEQFCINYCNEKLQQFFNQRILKDEQELYKKEGLNVDKIEFVDNQDCIDLIETKVNGIFNLLDEESKLPKPNPAHFTTEVHRAWNGHFRLGLPRTSRLKAHREIRDDEGFLVRHFAGAVCYQTSQFIEKNNDALHTSLECLVQESRNKFLQSLFPVNNNSQQKGGKLAFDSVGLKFKTQLGELMDKLESTGTSFVRCIKPNQKMIDHEFEGANILSQLQCSGMTSVLELMQMGYPSRAVFSDLYNMYQKYMTDDLKKLDHRLFCKVLLHAMGMSEKDYSFGITKVFFRPGKFAEFDMIMKSDPENLKKILYKVKKWLIIHRWKIAQWCALSVIKLKNKIGYRRENLITIQKNIRMFLMKKKHGPRYKTIMKTKGIESMLTEMETMARQLKNNNKNVTETEIKNLKTEIASTCLKIKSNPSIKPEVLDETYNSLLNRAKNLLGTLQSMLVEQKKAEEQEKLRKIQEEIEKERLRKLEEEKLKKENEEHLKKKAEIENRRKLEEKMREKDELSQRELEILKAEQEKEETRLREQMEQERRDHELALRLANECNSQVEEFNSTSSSKMVNGGGKNYTGSNKQYDLSKWKYSELRDTINTSCDIELLEACRHEFHRRLKVYHAWKAKNNKKTALGQNERVPKVLMEEASRTTTTRLNSNKVSESLNGNNNNNSQRYFRIPFVRPNIHKTPNGPENGIIHNQTLGKKGWWYAHFDGQYVARQMELHPDKTPILLVAGVDDMQMCELSLEETGLNRKKGAEILEHEFDKEWIKHGGKPYVRPSQRIK</sequence>
<dbReference type="GO" id="GO:0005516">
    <property type="term" value="F:calmodulin binding"/>
    <property type="evidence" value="ECO:0007669"/>
    <property type="project" value="UniProtKB-KW"/>
</dbReference>
<protein>
    <submittedName>
        <fullName evidence="15 16">Myosin heavy chain 95F, putative</fullName>
    </submittedName>
</protein>
<dbReference type="InterPro" id="IPR036961">
    <property type="entry name" value="Kinesin_motor_dom_sf"/>
</dbReference>
<dbReference type="Gene3D" id="1.10.10.820">
    <property type="match status" value="1"/>
</dbReference>
<dbReference type="Gene3D" id="3.30.70.1590">
    <property type="match status" value="1"/>
</dbReference>
<dbReference type="RefSeq" id="XP_002429594.1">
    <property type="nucleotide sequence ID" value="XM_002429549.1"/>
</dbReference>
<keyword evidence="5 11" id="KW-0547">Nucleotide-binding</keyword>
<keyword evidence="4" id="KW-0597">Phosphoprotein</keyword>
<evidence type="ECO:0000256" key="1">
    <source>
        <dbReference type="ARBA" id="ARBA00004496"/>
    </source>
</evidence>
<evidence type="ECO:0000256" key="6">
    <source>
        <dbReference type="ARBA" id="ARBA00022840"/>
    </source>
</evidence>
<dbReference type="GO" id="GO:0030048">
    <property type="term" value="P:actin filament-based movement"/>
    <property type="evidence" value="ECO:0007669"/>
    <property type="project" value="TreeGrafter"/>
</dbReference>
<dbReference type="OMA" id="LNKGCTQ"/>
<evidence type="ECO:0000313" key="15">
    <source>
        <dbReference type="EMBL" id="EEB16856.1"/>
    </source>
</evidence>
<comment type="subcellular location">
    <subcellularLocation>
        <location evidence="1">Cytoplasm</location>
    </subcellularLocation>
</comment>
<dbReference type="Pfam" id="PF21521">
    <property type="entry name" value="MYO6_lever"/>
    <property type="match status" value="1"/>
</dbReference>
<reference evidence="15" key="1">
    <citation type="submission" date="2007-04" db="EMBL/GenBank/DDBJ databases">
        <title>Annotation of Pediculus humanus corporis strain USDA.</title>
        <authorList>
            <person name="Kirkness E."/>
            <person name="Hannick L."/>
            <person name="Hass B."/>
            <person name="Bruggner R."/>
            <person name="Lawson D."/>
            <person name="Bidwell S."/>
            <person name="Joardar V."/>
            <person name="Caler E."/>
            <person name="Walenz B."/>
            <person name="Inman J."/>
            <person name="Schobel S."/>
            <person name="Galinsky K."/>
            <person name="Amedeo P."/>
            <person name="Strausberg R."/>
        </authorList>
    </citation>
    <scope>NUCLEOTIDE SEQUENCE</scope>
    <source>
        <strain evidence="15">USDA</strain>
    </source>
</reference>
<dbReference type="OrthoDB" id="6108017at2759"/>
<dbReference type="GO" id="GO:0000146">
    <property type="term" value="F:microfilament motor activity"/>
    <property type="evidence" value="ECO:0007669"/>
    <property type="project" value="TreeGrafter"/>
</dbReference>
<dbReference type="VEuPathDB" id="VectorBase:PHUM441190"/>
<dbReference type="EMBL" id="DS235777">
    <property type="protein sequence ID" value="EEB16856.1"/>
    <property type="molecule type" value="Genomic_DNA"/>
</dbReference>
<feature type="coiled-coil region" evidence="12">
    <location>
        <begin position="871"/>
        <end position="903"/>
    </location>
</feature>